<feature type="non-terminal residue" evidence="2">
    <location>
        <position position="56"/>
    </location>
</feature>
<protein>
    <submittedName>
        <fullName evidence="2">Uncharacterized protein</fullName>
    </submittedName>
</protein>
<dbReference type="AlphaFoldDB" id="A0A6J4RLP8"/>
<proteinExistence type="predicted"/>
<dbReference type="EMBL" id="CADCVO010000070">
    <property type="protein sequence ID" value="CAA9470969.1"/>
    <property type="molecule type" value="Genomic_DNA"/>
</dbReference>
<gene>
    <name evidence="2" type="ORF">AVDCRST_MAG13-474</name>
</gene>
<sequence length="56" mass="6145">GRNRFQARPARPLPAGAQAHDRGPAPRQGPQDPREDRRRAHEAHAAPRRGPPARGV</sequence>
<evidence type="ECO:0000313" key="2">
    <source>
        <dbReference type="EMBL" id="CAA9470969.1"/>
    </source>
</evidence>
<organism evidence="2">
    <name type="scientific">uncultured Solirubrobacteraceae bacterium</name>
    <dbReference type="NCBI Taxonomy" id="1162706"/>
    <lineage>
        <taxon>Bacteria</taxon>
        <taxon>Bacillati</taxon>
        <taxon>Actinomycetota</taxon>
        <taxon>Thermoleophilia</taxon>
        <taxon>Solirubrobacterales</taxon>
        <taxon>Solirubrobacteraceae</taxon>
        <taxon>environmental samples</taxon>
    </lineage>
</organism>
<feature type="region of interest" description="Disordered" evidence="1">
    <location>
        <begin position="1"/>
        <end position="56"/>
    </location>
</feature>
<evidence type="ECO:0000256" key="1">
    <source>
        <dbReference type="SAM" id="MobiDB-lite"/>
    </source>
</evidence>
<name>A0A6J4RLP8_9ACTN</name>
<feature type="non-terminal residue" evidence="2">
    <location>
        <position position="1"/>
    </location>
</feature>
<reference evidence="2" key="1">
    <citation type="submission" date="2020-02" db="EMBL/GenBank/DDBJ databases">
        <authorList>
            <person name="Meier V. D."/>
        </authorList>
    </citation>
    <scope>NUCLEOTIDE SEQUENCE</scope>
    <source>
        <strain evidence="2">AVDCRST_MAG13</strain>
    </source>
</reference>
<feature type="compositionally biased region" description="Basic and acidic residues" evidence="1">
    <location>
        <begin position="32"/>
        <end position="45"/>
    </location>
</feature>
<accession>A0A6J4RLP8</accession>